<evidence type="ECO:0000313" key="1">
    <source>
        <dbReference type="EMBL" id="RAO25352.1"/>
    </source>
</evidence>
<dbReference type="NCBIfam" id="NF040893">
    <property type="entry name" value="SAVMC3_10250"/>
    <property type="match status" value="1"/>
</dbReference>
<proteinExistence type="predicted"/>
<name>A0ABX9DCJ1_9ACTN</name>
<comment type="caution">
    <text evidence="1">The sequence shown here is derived from an EMBL/GenBank/DDBJ whole genome shotgun (WGS) entry which is preliminary data.</text>
</comment>
<dbReference type="EMBL" id="PYAC01000001">
    <property type="protein sequence ID" value="RAO25352.1"/>
    <property type="molecule type" value="Genomic_DNA"/>
</dbReference>
<dbReference type="Proteomes" id="UP000249045">
    <property type="component" value="Unassembled WGS sequence"/>
</dbReference>
<dbReference type="Pfam" id="PF22880">
    <property type="entry name" value="DUF7019"/>
    <property type="match status" value="1"/>
</dbReference>
<gene>
    <name evidence="1" type="ORF">MED15_01115</name>
</gene>
<dbReference type="InterPro" id="IPR054284">
    <property type="entry name" value="DUF7019"/>
</dbReference>
<reference evidence="1 2" key="1">
    <citation type="submission" date="2018-03" db="EMBL/GenBank/DDBJ databases">
        <title>Defining the species Micromonospora saelicesensis and Micromonospora noduli under the framework of genomics.</title>
        <authorList>
            <person name="Riesco R."/>
            <person name="Trujillo M.E."/>
        </authorList>
    </citation>
    <scope>NUCLEOTIDE SEQUENCE [LARGE SCALE GENOMIC DNA]</scope>
    <source>
        <strain evidence="1 2">MED15</strain>
    </source>
</reference>
<accession>A0ABX9DCJ1</accession>
<evidence type="ECO:0000313" key="2">
    <source>
        <dbReference type="Proteomes" id="UP000249045"/>
    </source>
</evidence>
<protein>
    <submittedName>
        <fullName evidence="1">Uncharacterized protein</fullName>
    </submittedName>
</protein>
<keyword evidence="2" id="KW-1185">Reference proteome</keyword>
<organism evidence="1 2">
    <name type="scientific">Micromonospora noduli</name>
    <dbReference type="NCBI Taxonomy" id="709876"/>
    <lineage>
        <taxon>Bacteria</taxon>
        <taxon>Bacillati</taxon>
        <taxon>Actinomycetota</taxon>
        <taxon>Actinomycetes</taxon>
        <taxon>Micromonosporales</taxon>
        <taxon>Micromonosporaceae</taxon>
        <taxon>Micromonospora</taxon>
    </lineage>
</organism>
<sequence>MQRSLGMRDFVYVSTRKVSQIQFGNERRRWWSRISSLGFKAPLGLGELTFSLADGAEASRPKLAEAIKLVERANRPITSYQNESLESGQWVSFDARLSFKCRTWRDRNDQARAALLFWQPAPLESGTTTRILLHGSPAHLVGAAAAPDREFGFSYGPNFAEWLSRVSEGIARDDDSYTRNDQGDVRRDHADVEKYAGQVLRDLDGGPPTQRAGNDSHALQLKRSEAADRFIDQLAVRMAQKMVGLAQVTTVLELDTRFDQGRLVIASPLYVERANQGQQSRRRSTP</sequence>